<dbReference type="GO" id="GO:0048015">
    <property type="term" value="P:phosphatidylinositol-mediated signaling"/>
    <property type="evidence" value="ECO:0007669"/>
    <property type="project" value="TreeGrafter"/>
</dbReference>
<dbReference type="Gene3D" id="2.30.29.30">
    <property type="entry name" value="Pleckstrin-homology domain (PH domain)/Phosphotyrosine-binding domain (PTB)"/>
    <property type="match status" value="1"/>
</dbReference>
<organism evidence="11 12">
    <name type="scientific">Kazachstania africana (strain ATCC 22294 / BCRC 22015 / CBS 2517 / CECT 1963 / NBRC 1671 / NRRL Y-8276)</name>
    <name type="common">Yeast</name>
    <name type="synonym">Kluyveromyces africanus</name>
    <dbReference type="NCBI Taxonomy" id="1071382"/>
    <lineage>
        <taxon>Eukaryota</taxon>
        <taxon>Fungi</taxon>
        <taxon>Dikarya</taxon>
        <taxon>Ascomycota</taxon>
        <taxon>Saccharomycotina</taxon>
        <taxon>Saccharomycetes</taxon>
        <taxon>Saccharomycetales</taxon>
        <taxon>Saccharomycetaceae</taxon>
        <taxon>Kazachstania</taxon>
    </lineage>
</organism>
<dbReference type="eggNOG" id="KOG0169">
    <property type="taxonomic scope" value="Eukaryota"/>
</dbReference>
<dbReference type="InterPro" id="IPR011992">
    <property type="entry name" value="EF-hand-dom_pair"/>
</dbReference>
<dbReference type="InterPro" id="IPR037755">
    <property type="entry name" value="Plc1_PH"/>
</dbReference>
<dbReference type="EMBL" id="HE650822">
    <property type="protein sequence ID" value="CCF56942.1"/>
    <property type="molecule type" value="Genomic_DNA"/>
</dbReference>
<evidence type="ECO:0000256" key="4">
    <source>
        <dbReference type="ARBA" id="ARBA00022837"/>
    </source>
</evidence>
<dbReference type="SUPFAM" id="SSF50729">
    <property type="entry name" value="PH domain-like"/>
    <property type="match status" value="1"/>
</dbReference>
<dbReference type="PANTHER" id="PTHR10336:SF36">
    <property type="entry name" value="1-PHOSPHATIDYLINOSITOL 4,5-BISPHOSPHATE PHOSPHODIESTERASE BETA-4"/>
    <property type="match status" value="1"/>
</dbReference>
<dbReference type="InterPro" id="IPR018247">
    <property type="entry name" value="EF_Hand_1_Ca_BS"/>
</dbReference>
<dbReference type="PRINTS" id="PR00390">
    <property type="entry name" value="PHPHLIPASEC"/>
</dbReference>
<evidence type="ECO:0000256" key="7">
    <source>
        <dbReference type="ARBA" id="ARBA00023224"/>
    </source>
</evidence>
<dbReference type="PANTHER" id="PTHR10336">
    <property type="entry name" value="PHOSPHOINOSITIDE-SPECIFIC PHOSPHOLIPASE C FAMILY PROTEIN"/>
    <property type="match status" value="1"/>
</dbReference>
<sequence length="908" mass="104260">MDSSSKNLDTSVVPHLHEVHPSKVIEGSRGYGRTTLNTSAAKCGAQTAKNVRKILSGTSEVYPSTNTIGPPVKTPIVKENKNRSYLQSFPIIGPSTYPYSLSEILKYASESTSKITLIQDEGLLKMCKLLRKEGVFLIKITRNKRRKYLFKLDDDNSVVTWRSDKKKKLELDSIKDIRVGTMANNYFDEHDMSPALNNLWITLIYSVGRKLKVLHLLAPDSNAHNIFFNCIYGLVTVRRRIMESLLLPDNEEFARVHWRLAVSELEEDEGKDVLTFDQIRKLCSNFQIYCTSEHLLRLFKNADVNRNQLLNFKEFQAFVKSLKRRKEIDTIWNSLIKDQEFLDFDSFCNFLVDIQGEIHLKRDEIKTIFRDFKETERIGMTKGDFVRYLNSRPYLTSAKERNIDYTRPLNHYFIASSHNTYLLGKQYGETPSVEGYIQVLQQGCRSVEIDIWDDNSGPVVCHGILTPAIPLANVIKVIRKYAFISSYMPLIISLEMHCNKENQKAVAIILKDLLGDLLYTNESTELGDMPSPMELRHKIVLKVKKSKSYFQSSNNSSFSSSSSYYSSSYFSSNDSEIDSTNMIAISSTSKPKGLRRLKRIGSLKKRADVIPVLLDISSIYGLKFRNFSLPESKTVNHCFSLNEKKVDFMIKDSVLSCSLNKHNRKYLMRVYPHVLRYKSSNFNPIKYWKLGVQMVATNWQTNDIGQQLNLAMFQLEDTRNSMMNSGYILKPRNLIDSVSKIKDITSIYNSDDRRPVKLRMRVVSGQLLPHVTKLSINKNEIKGNDCGSHTFAPYVVARVIDDEESIVKPLFDVRNGTQLGANEIMTSTCQGNGFNPIFEMEFQIILRNLDFSFLQLVVKTNESSIGTAYLKLEYLKKGYRHIPLFNSEGQRYTFSTLFIYSELTEIDY</sequence>
<evidence type="ECO:0000256" key="5">
    <source>
        <dbReference type="ARBA" id="ARBA00022963"/>
    </source>
</evidence>
<dbReference type="HOGENOM" id="CLU_002738_1_2_1"/>
<dbReference type="CDD" id="cd13360">
    <property type="entry name" value="PH_PLC_fungal"/>
    <property type="match status" value="1"/>
</dbReference>
<dbReference type="Gene3D" id="3.20.20.190">
    <property type="entry name" value="Phosphatidylinositol (PI) phosphodiesterase"/>
    <property type="match status" value="1"/>
</dbReference>
<dbReference type="SMART" id="SM00149">
    <property type="entry name" value="PLCYc"/>
    <property type="match status" value="1"/>
</dbReference>
<evidence type="ECO:0000259" key="10">
    <source>
        <dbReference type="PROSITE" id="PS50222"/>
    </source>
</evidence>
<dbReference type="CDD" id="cd00275">
    <property type="entry name" value="C2_PLC_like"/>
    <property type="match status" value="1"/>
</dbReference>
<keyword evidence="3 8" id="KW-0378">Hydrolase</keyword>
<dbReference type="RefSeq" id="XP_003956077.1">
    <property type="nucleotide sequence ID" value="XM_003956028.1"/>
</dbReference>
<dbReference type="InterPro" id="IPR000008">
    <property type="entry name" value="C2_dom"/>
</dbReference>
<keyword evidence="7" id="KW-0807">Transducer</keyword>
<dbReference type="InterPro" id="IPR011993">
    <property type="entry name" value="PH-like_dom_sf"/>
</dbReference>
<dbReference type="GO" id="GO:0000776">
    <property type="term" value="C:kinetochore"/>
    <property type="evidence" value="ECO:0007669"/>
    <property type="project" value="EnsemblFungi"/>
</dbReference>
<dbReference type="Pfam" id="PF09279">
    <property type="entry name" value="EF-hand_like"/>
    <property type="match status" value="1"/>
</dbReference>
<comment type="catalytic activity">
    <reaction evidence="8">
        <text>a 1,2-diacyl-sn-glycero-3-phospho-(1D-myo-inositol-4,5-bisphosphate) + H2O = 1D-myo-inositol 1,4,5-trisphosphate + a 1,2-diacyl-sn-glycerol + H(+)</text>
        <dbReference type="Rhea" id="RHEA:33179"/>
        <dbReference type="ChEBI" id="CHEBI:15377"/>
        <dbReference type="ChEBI" id="CHEBI:15378"/>
        <dbReference type="ChEBI" id="CHEBI:17815"/>
        <dbReference type="ChEBI" id="CHEBI:58456"/>
        <dbReference type="ChEBI" id="CHEBI:203600"/>
        <dbReference type="EC" id="3.1.4.11"/>
    </reaction>
</comment>
<dbReference type="OrthoDB" id="269822at2759"/>
<keyword evidence="4" id="KW-0106">Calcium</keyword>
<dbReference type="PROSITE" id="PS00018">
    <property type="entry name" value="EF_HAND_1"/>
    <property type="match status" value="1"/>
</dbReference>
<dbReference type="SMART" id="SM00239">
    <property type="entry name" value="C2"/>
    <property type="match status" value="1"/>
</dbReference>
<dbReference type="KEGG" id="kaf:KAFR_0B06460"/>
<dbReference type="SUPFAM" id="SSF49562">
    <property type="entry name" value="C2 domain (Calcium/lipid-binding domain, CaLB)"/>
    <property type="match status" value="1"/>
</dbReference>
<dbReference type="InterPro" id="IPR015359">
    <property type="entry name" value="PLC_EF-hand-like"/>
</dbReference>
<dbReference type="EC" id="3.1.4.11" evidence="2 8"/>
<dbReference type="PROSITE" id="PS50008">
    <property type="entry name" value="PIPLC_Y_DOMAIN"/>
    <property type="match status" value="1"/>
</dbReference>
<protein>
    <recommendedName>
        <fullName evidence="2 8">Phosphoinositide phospholipase C</fullName>
        <ecNumber evidence="2 8">3.1.4.11</ecNumber>
    </recommendedName>
</protein>
<evidence type="ECO:0000256" key="3">
    <source>
        <dbReference type="ARBA" id="ARBA00022801"/>
    </source>
</evidence>
<keyword evidence="6 8" id="KW-0443">Lipid metabolism</keyword>
<dbReference type="GO" id="GO:0005509">
    <property type="term" value="F:calcium ion binding"/>
    <property type="evidence" value="ECO:0007669"/>
    <property type="project" value="InterPro"/>
</dbReference>
<evidence type="ECO:0000256" key="8">
    <source>
        <dbReference type="RuleBase" id="RU361133"/>
    </source>
</evidence>
<dbReference type="GO" id="GO:0001402">
    <property type="term" value="P:signal transduction involved in filamentous growth"/>
    <property type="evidence" value="ECO:0007669"/>
    <property type="project" value="EnsemblFungi"/>
</dbReference>
<dbReference type="Gene3D" id="2.60.40.150">
    <property type="entry name" value="C2 domain"/>
    <property type="match status" value="1"/>
</dbReference>
<reference evidence="11 12" key="1">
    <citation type="journal article" date="2011" name="Proc. Natl. Acad. Sci. U.S.A.">
        <title>Evolutionary erosion of yeast sex chromosomes by mating-type switching accidents.</title>
        <authorList>
            <person name="Gordon J.L."/>
            <person name="Armisen D."/>
            <person name="Proux-Wera E."/>
            <person name="Oheigeartaigh S.S."/>
            <person name="Byrne K.P."/>
            <person name="Wolfe K.H."/>
        </authorList>
    </citation>
    <scope>NUCLEOTIDE SEQUENCE [LARGE SCALE GENOMIC DNA]</scope>
    <source>
        <strain evidence="12">ATCC 22294 / BCRC 22015 / CBS 2517 / CECT 1963 / NBRC 1671 / NRRL Y-8276</strain>
    </source>
</reference>
<dbReference type="CDD" id="cd08598">
    <property type="entry name" value="PI-PLC1c_yeast"/>
    <property type="match status" value="1"/>
</dbReference>
<accession>H2ARE2</accession>
<dbReference type="Gene3D" id="1.10.238.10">
    <property type="entry name" value="EF-hand"/>
    <property type="match status" value="2"/>
</dbReference>
<evidence type="ECO:0000259" key="9">
    <source>
        <dbReference type="PROSITE" id="PS50008"/>
    </source>
</evidence>
<dbReference type="STRING" id="1071382.H2ARE2"/>
<dbReference type="InterPro" id="IPR000909">
    <property type="entry name" value="PLipase_C_PInositol-sp_X_dom"/>
</dbReference>
<dbReference type="SMART" id="SM00148">
    <property type="entry name" value="PLCXc"/>
    <property type="match status" value="1"/>
</dbReference>
<evidence type="ECO:0000256" key="2">
    <source>
        <dbReference type="ARBA" id="ARBA00012368"/>
    </source>
</evidence>
<keyword evidence="5 8" id="KW-0442">Lipid degradation</keyword>
<gene>
    <name evidence="11" type="primary">KAFR0B06460</name>
    <name evidence="11" type="ORF">KAFR_0B06460</name>
</gene>
<dbReference type="GO" id="GO:0034501">
    <property type="term" value="P:protein localization to kinetochore"/>
    <property type="evidence" value="ECO:0007669"/>
    <property type="project" value="EnsemblFungi"/>
</dbReference>
<dbReference type="Pfam" id="PF00387">
    <property type="entry name" value="PI-PLC-Y"/>
    <property type="match status" value="1"/>
</dbReference>
<dbReference type="InterPro" id="IPR035892">
    <property type="entry name" value="C2_domain_sf"/>
</dbReference>
<dbReference type="InterPro" id="IPR017946">
    <property type="entry name" value="PLC-like_Pdiesterase_TIM-brl"/>
</dbReference>
<dbReference type="Pfam" id="PF00388">
    <property type="entry name" value="PI-PLC-X"/>
    <property type="match status" value="1"/>
</dbReference>
<dbReference type="SUPFAM" id="SSF51695">
    <property type="entry name" value="PLC-like phosphodiesterases"/>
    <property type="match status" value="1"/>
</dbReference>
<dbReference type="GO" id="GO:0051209">
    <property type="term" value="P:release of sequestered calcium ion into cytosol"/>
    <property type="evidence" value="ECO:0007669"/>
    <property type="project" value="TreeGrafter"/>
</dbReference>
<proteinExistence type="predicted"/>
<dbReference type="PROSITE" id="PS50007">
    <property type="entry name" value="PIPLC_X_DOMAIN"/>
    <property type="match status" value="1"/>
</dbReference>
<evidence type="ECO:0000313" key="11">
    <source>
        <dbReference type="EMBL" id="CCF56942.1"/>
    </source>
</evidence>
<comment type="cofactor">
    <cofactor evidence="1">
        <name>Ca(2+)</name>
        <dbReference type="ChEBI" id="CHEBI:29108"/>
    </cofactor>
</comment>
<dbReference type="Proteomes" id="UP000005220">
    <property type="component" value="Chromosome 2"/>
</dbReference>
<dbReference type="GeneID" id="13884823"/>
<dbReference type="InParanoid" id="H2ARE2"/>
<dbReference type="SUPFAM" id="SSF47473">
    <property type="entry name" value="EF-hand"/>
    <property type="match status" value="1"/>
</dbReference>
<dbReference type="InterPro" id="IPR002048">
    <property type="entry name" value="EF_hand_dom"/>
</dbReference>
<dbReference type="AlphaFoldDB" id="H2ARE2"/>
<dbReference type="GO" id="GO:0009395">
    <property type="term" value="P:phospholipid catabolic process"/>
    <property type="evidence" value="ECO:0007669"/>
    <property type="project" value="EnsemblFungi"/>
</dbReference>
<evidence type="ECO:0000256" key="6">
    <source>
        <dbReference type="ARBA" id="ARBA00023098"/>
    </source>
</evidence>
<name>H2ARE2_KAZAF</name>
<dbReference type="InterPro" id="IPR001192">
    <property type="entry name" value="PI-PLC_fam"/>
</dbReference>
<feature type="domain" description="PI-PLC Y-box" evidence="9">
    <location>
        <begin position="616"/>
        <end position="734"/>
    </location>
</feature>
<dbReference type="CDD" id="cd16207">
    <property type="entry name" value="EFh_ScPlc1p_like"/>
    <property type="match status" value="1"/>
</dbReference>
<dbReference type="GO" id="GO:0032958">
    <property type="term" value="P:inositol phosphate biosynthetic process"/>
    <property type="evidence" value="ECO:0007669"/>
    <property type="project" value="EnsemblFungi"/>
</dbReference>
<dbReference type="GO" id="GO:0004435">
    <property type="term" value="F:phosphatidylinositol-4,5-bisphosphate phospholipase C activity"/>
    <property type="evidence" value="ECO:0007669"/>
    <property type="project" value="UniProtKB-EC"/>
</dbReference>
<evidence type="ECO:0000256" key="1">
    <source>
        <dbReference type="ARBA" id="ARBA00001913"/>
    </source>
</evidence>
<evidence type="ECO:0000313" key="12">
    <source>
        <dbReference type="Proteomes" id="UP000005220"/>
    </source>
</evidence>
<dbReference type="InterPro" id="IPR001711">
    <property type="entry name" value="PLipase_C_Pinositol-sp_Y"/>
</dbReference>
<keyword evidence="12" id="KW-1185">Reference proteome</keyword>
<dbReference type="FunCoup" id="H2ARE2">
    <property type="interactions" value="382"/>
</dbReference>
<feature type="domain" description="EF-hand" evidence="10">
    <location>
        <begin position="290"/>
        <end position="325"/>
    </location>
</feature>
<dbReference type="SMART" id="SM00054">
    <property type="entry name" value="EFh"/>
    <property type="match status" value="1"/>
</dbReference>
<dbReference type="PROSITE" id="PS50222">
    <property type="entry name" value="EF_HAND_2"/>
    <property type="match status" value="1"/>
</dbReference>